<keyword evidence="1" id="KW-0677">Repeat</keyword>
<evidence type="ECO:0008006" key="4">
    <source>
        <dbReference type="Google" id="ProtNLM"/>
    </source>
</evidence>
<gene>
    <name evidence="3" type="ORF">SELO1098_LOCUS12665</name>
</gene>
<organism evidence="3">
    <name type="scientific">Spumella elongata</name>
    <dbReference type="NCBI Taxonomy" id="89044"/>
    <lineage>
        <taxon>Eukaryota</taxon>
        <taxon>Sar</taxon>
        <taxon>Stramenopiles</taxon>
        <taxon>Ochrophyta</taxon>
        <taxon>Chrysophyceae</taxon>
        <taxon>Chromulinales</taxon>
        <taxon>Chromulinaceae</taxon>
        <taxon>Spumella</taxon>
    </lineage>
</organism>
<dbReference type="AlphaFoldDB" id="A0A7S3H3B6"/>
<dbReference type="SMART" id="SM00248">
    <property type="entry name" value="ANK"/>
    <property type="match status" value="3"/>
</dbReference>
<dbReference type="SUPFAM" id="SSF48403">
    <property type="entry name" value="Ankyrin repeat"/>
    <property type="match status" value="1"/>
</dbReference>
<evidence type="ECO:0000313" key="3">
    <source>
        <dbReference type="EMBL" id="CAE0283830.1"/>
    </source>
</evidence>
<dbReference type="InterPro" id="IPR036770">
    <property type="entry name" value="Ankyrin_rpt-contain_sf"/>
</dbReference>
<dbReference type="Gene3D" id="1.25.40.20">
    <property type="entry name" value="Ankyrin repeat-containing domain"/>
    <property type="match status" value="2"/>
</dbReference>
<evidence type="ECO:0000256" key="1">
    <source>
        <dbReference type="ARBA" id="ARBA00022737"/>
    </source>
</evidence>
<proteinExistence type="predicted"/>
<sequence length="181" mass="19802">MSNEVPVMATLILNAAQDGNVDKLRSLLLEATKEDVNFQHPENYETALIVASEKNHSNVVRMLLAYPGIDANAQNKYGWTALIKVCHWGSLDALQLLLAHPGIDVNWQIKETGFSALILSSSSGRNKAVKQLLGHPNIDVTLEDIDGKTALEKAENKAIKRMIQAYIKAHDGTKGSKCIVS</sequence>
<accession>A0A7S3H3B6</accession>
<name>A0A7S3H3B6_9STRA</name>
<dbReference type="PANTHER" id="PTHR24198:SF165">
    <property type="entry name" value="ANKYRIN REPEAT-CONTAINING PROTEIN-RELATED"/>
    <property type="match status" value="1"/>
</dbReference>
<keyword evidence="2" id="KW-0040">ANK repeat</keyword>
<dbReference type="EMBL" id="HBIC01025629">
    <property type="protein sequence ID" value="CAE0283830.1"/>
    <property type="molecule type" value="Transcribed_RNA"/>
</dbReference>
<dbReference type="PANTHER" id="PTHR24198">
    <property type="entry name" value="ANKYRIN REPEAT AND PROTEIN KINASE DOMAIN-CONTAINING PROTEIN"/>
    <property type="match status" value="1"/>
</dbReference>
<reference evidence="3" key="1">
    <citation type="submission" date="2021-01" db="EMBL/GenBank/DDBJ databases">
        <authorList>
            <person name="Corre E."/>
            <person name="Pelletier E."/>
            <person name="Niang G."/>
            <person name="Scheremetjew M."/>
            <person name="Finn R."/>
            <person name="Kale V."/>
            <person name="Holt S."/>
            <person name="Cochrane G."/>
            <person name="Meng A."/>
            <person name="Brown T."/>
            <person name="Cohen L."/>
        </authorList>
    </citation>
    <scope>NUCLEOTIDE SEQUENCE</scope>
    <source>
        <strain evidence="3">CCAP 955/1</strain>
    </source>
</reference>
<evidence type="ECO:0000256" key="2">
    <source>
        <dbReference type="ARBA" id="ARBA00023043"/>
    </source>
</evidence>
<protein>
    <recommendedName>
        <fullName evidence="4">Ankyrin repeat domain-containing protein</fullName>
    </recommendedName>
</protein>
<dbReference type="Pfam" id="PF12796">
    <property type="entry name" value="Ank_2"/>
    <property type="match status" value="1"/>
</dbReference>
<dbReference type="InterPro" id="IPR002110">
    <property type="entry name" value="Ankyrin_rpt"/>
</dbReference>